<dbReference type="Proteomes" id="UP001295684">
    <property type="component" value="Unassembled WGS sequence"/>
</dbReference>
<dbReference type="AlphaFoldDB" id="A0AAD1UGZ0"/>
<reference evidence="5" key="1">
    <citation type="submission" date="2023-07" db="EMBL/GenBank/DDBJ databases">
        <authorList>
            <consortium name="AG Swart"/>
            <person name="Singh M."/>
            <person name="Singh A."/>
            <person name="Seah K."/>
            <person name="Emmerich C."/>
        </authorList>
    </citation>
    <scope>NUCLEOTIDE SEQUENCE</scope>
    <source>
        <strain evidence="5">DP1</strain>
    </source>
</reference>
<dbReference type="EMBL" id="CAMPGE010006351">
    <property type="protein sequence ID" value="CAI2365194.1"/>
    <property type="molecule type" value="Genomic_DNA"/>
</dbReference>
<dbReference type="PANTHER" id="PTHR43521:SF7">
    <property type="entry name" value="DELTA-1-PYRROLINE-5-CARBOXYLATE DEHYDROGENASE 12A1, MITOCHONDRIAL"/>
    <property type="match status" value="1"/>
</dbReference>
<dbReference type="InterPro" id="IPR016161">
    <property type="entry name" value="Ald_DH/histidinol_DH"/>
</dbReference>
<organism evidence="5 6">
    <name type="scientific">Euplotes crassus</name>
    <dbReference type="NCBI Taxonomy" id="5936"/>
    <lineage>
        <taxon>Eukaryota</taxon>
        <taxon>Sar</taxon>
        <taxon>Alveolata</taxon>
        <taxon>Ciliophora</taxon>
        <taxon>Intramacronucleata</taxon>
        <taxon>Spirotrichea</taxon>
        <taxon>Hypotrichia</taxon>
        <taxon>Euplotida</taxon>
        <taxon>Euplotidae</taxon>
        <taxon>Moneuplotes</taxon>
    </lineage>
</organism>
<dbReference type="SUPFAM" id="SSF53720">
    <property type="entry name" value="ALDH-like"/>
    <property type="match status" value="1"/>
</dbReference>
<keyword evidence="3" id="KW-0520">NAD</keyword>
<comment type="similarity">
    <text evidence="1">Belongs to the aldehyde dehydrogenase family.</text>
</comment>
<evidence type="ECO:0000313" key="5">
    <source>
        <dbReference type="EMBL" id="CAI2365194.1"/>
    </source>
</evidence>
<dbReference type="PANTHER" id="PTHR43521">
    <property type="entry name" value="ALPHA-AMINOADIPIC SEMIALDEHYDE DEHYDROGENASE"/>
    <property type="match status" value="1"/>
</dbReference>
<keyword evidence="6" id="KW-1185">Reference proteome</keyword>
<dbReference type="PROSITE" id="PS00070">
    <property type="entry name" value="ALDEHYDE_DEHYDR_CYS"/>
    <property type="match status" value="1"/>
</dbReference>
<dbReference type="InterPro" id="IPR015590">
    <property type="entry name" value="Aldehyde_DH_dom"/>
</dbReference>
<protein>
    <recommendedName>
        <fullName evidence="4">Aldehyde dehydrogenase domain-containing protein</fullName>
    </recommendedName>
</protein>
<dbReference type="Gene3D" id="3.40.605.10">
    <property type="entry name" value="Aldehyde Dehydrogenase, Chain A, domain 1"/>
    <property type="match status" value="1"/>
</dbReference>
<sequence length="551" mass="61840">MLASTATRRLKMLQSHFVTAVSGEEVLKKFATVDPENLTETSKVQNLCNGEWTDTKEWEDLIDPMTGKVMGKMPNPKQSNDELKPFIDSLKSCPKSGLHNPLKKPERYLLYGQVCKKVATLLDDEKISEFFCKLMQRVVPKSYAQCQGELVVTKKFLENFSGDNVRFLARSFANPGDHTGQMSQGFRWPYGPTIIIAPFNFPIEIPVLQMMGSLFMGNKVLVKVDSRVSIAIEQFVRLLHYCGMPQTDLDLIHCQPESMETIIRRSHCRLIQFTGSSRVAEHLNKLTNGKVKIEDAGFDWKIIGPDVGDVDYVAWQCDQDAYSATGQKCSAQSILFVHTNWHKHGLLEKMEAQAKRRTIKDLTIGPVMTWTNEQIEEHMSKLLELDGAKLLWGGNRLTGHCIPDIYGSFEPTAIYVPIKHYTTKAKIDLICTEVFGPLQVITDYEMDSLKNVMHTLEEIEHNLTAAVVSNDSDFLTEVLGSTINGTTYAGRRARTTGAPQNHWFGPCGDVRGAGIGTPEAIKHVWSSHREIIWDKGPVPAGWGNKTLPKPT</sequence>
<evidence type="ECO:0000256" key="3">
    <source>
        <dbReference type="ARBA" id="ARBA00023027"/>
    </source>
</evidence>
<accession>A0AAD1UGZ0</accession>
<gene>
    <name evidence="5" type="ORF">ECRASSUSDP1_LOCUS6544</name>
</gene>
<dbReference type="InterPro" id="IPR016160">
    <property type="entry name" value="Ald_DH_CS_CYS"/>
</dbReference>
<proteinExistence type="inferred from homology"/>
<dbReference type="InterPro" id="IPR044638">
    <property type="entry name" value="ALDH7A1-like"/>
</dbReference>
<dbReference type="FunFam" id="3.40.605.10:FF:000019">
    <property type="entry name" value="probable aldehyde dehydrogenase"/>
    <property type="match status" value="1"/>
</dbReference>
<dbReference type="GO" id="GO:0004029">
    <property type="term" value="F:aldehyde dehydrogenase (NAD+) activity"/>
    <property type="evidence" value="ECO:0007669"/>
    <property type="project" value="InterPro"/>
</dbReference>
<feature type="domain" description="Aldehyde dehydrogenase" evidence="4">
    <location>
        <begin position="59"/>
        <end position="501"/>
    </location>
</feature>
<dbReference type="Gene3D" id="3.40.309.10">
    <property type="entry name" value="Aldehyde Dehydrogenase, Chain A, domain 2"/>
    <property type="match status" value="1"/>
</dbReference>
<evidence type="ECO:0000313" key="6">
    <source>
        <dbReference type="Proteomes" id="UP001295684"/>
    </source>
</evidence>
<dbReference type="Pfam" id="PF00171">
    <property type="entry name" value="Aldedh"/>
    <property type="match status" value="1"/>
</dbReference>
<evidence type="ECO:0000256" key="1">
    <source>
        <dbReference type="ARBA" id="ARBA00009986"/>
    </source>
</evidence>
<evidence type="ECO:0000256" key="2">
    <source>
        <dbReference type="ARBA" id="ARBA00023002"/>
    </source>
</evidence>
<evidence type="ECO:0000259" key="4">
    <source>
        <dbReference type="Pfam" id="PF00171"/>
    </source>
</evidence>
<name>A0AAD1UGZ0_EUPCR</name>
<keyword evidence="2" id="KW-0560">Oxidoreductase</keyword>
<comment type="caution">
    <text evidence="5">The sequence shown here is derived from an EMBL/GenBank/DDBJ whole genome shotgun (WGS) entry which is preliminary data.</text>
</comment>
<dbReference type="InterPro" id="IPR016162">
    <property type="entry name" value="Ald_DH_N"/>
</dbReference>
<dbReference type="InterPro" id="IPR016163">
    <property type="entry name" value="Ald_DH_C"/>
</dbReference>